<accession>A0A2Z6P2T7</accession>
<keyword evidence="2" id="KW-1185">Reference proteome</keyword>
<feature type="non-terminal residue" evidence="1">
    <location>
        <position position="1"/>
    </location>
</feature>
<gene>
    <name evidence="1" type="ORF">TSUD_205290</name>
</gene>
<organism evidence="1 2">
    <name type="scientific">Trifolium subterraneum</name>
    <name type="common">Subterranean clover</name>
    <dbReference type="NCBI Taxonomy" id="3900"/>
    <lineage>
        <taxon>Eukaryota</taxon>
        <taxon>Viridiplantae</taxon>
        <taxon>Streptophyta</taxon>
        <taxon>Embryophyta</taxon>
        <taxon>Tracheophyta</taxon>
        <taxon>Spermatophyta</taxon>
        <taxon>Magnoliopsida</taxon>
        <taxon>eudicotyledons</taxon>
        <taxon>Gunneridae</taxon>
        <taxon>Pentapetalae</taxon>
        <taxon>rosids</taxon>
        <taxon>fabids</taxon>
        <taxon>Fabales</taxon>
        <taxon>Fabaceae</taxon>
        <taxon>Papilionoideae</taxon>
        <taxon>50 kb inversion clade</taxon>
        <taxon>NPAAA clade</taxon>
        <taxon>Hologalegina</taxon>
        <taxon>IRL clade</taxon>
        <taxon>Trifolieae</taxon>
        <taxon>Trifolium</taxon>
    </lineage>
</organism>
<proteinExistence type="predicted"/>
<evidence type="ECO:0000313" key="2">
    <source>
        <dbReference type="Proteomes" id="UP000242715"/>
    </source>
</evidence>
<feature type="non-terminal residue" evidence="1">
    <location>
        <position position="83"/>
    </location>
</feature>
<protein>
    <submittedName>
        <fullName evidence="1">Uncharacterized protein</fullName>
    </submittedName>
</protein>
<dbReference type="OrthoDB" id="1747217at2759"/>
<dbReference type="EMBL" id="DF973697">
    <property type="protein sequence ID" value="GAU37989.1"/>
    <property type="molecule type" value="Genomic_DNA"/>
</dbReference>
<name>A0A2Z6P2T7_TRISU</name>
<dbReference type="AlphaFoldDB" id="A0A2Z6P2T7"/>
<reference evidence="2" key="1">
    <citation type="journal article" date="2017" name="Front. Plant Sci.">
        <title>Climate Clever Clovers: New Paradigm to Reduce the Environmental Footprint of Ruminants by Breeding Low Methanogenic Forages Utilizing Haplotype Variation.</title>
        <authorList>
            <person name="Kaur P."/>
            <person name="Appels R."/>
            <person name="Bayer P.E."/>
            <person name="Keeble-Gagnere G."/>
            <person name="Wang J."/>
            <person name="Hirakawa H."/>
            <person name="Shirasawa K."/>
            <person name="Vercoe P."/>
            <person name="Stefanova K."/>
            <person name="Durmic Z."/>
            <person name="Nichols P."/>
            <person name="Revell C."/>
            <person name="Isobe S.N."/>
            <person name="Edwards D."/>
            <person name="Erskine W."/>
        </authorList>
    </citation>
    <scope>NUCLEOTIDE SEQUENCE [LARGE SCALE GENOMIC DNA]</scope>
    <source>
        <strain evidence="2">cv. Daliak</strain>
    </source>
</reference>
<dbReference type="Proteomes" id="UP000242715">
    <property type="component" value="Unassembled WGS sequence"/>
</dbReference>
<sequence>TEETELPPLISTDGDDDLLGLSEINPKAQELEDSNALALAILPPGGNNSNNLALTDISGTTGWELALVTTPSNHTSQAPDRKM</sequence>
<evidence type="ECO:0000313" key="1">
    <source>
        <dbReference type="EMBL" id="GAU37989.1"/>
    </source>
</evidence>